<gene>
    <name evidence="1" type="ORF">FEZ63_11880</name>
</gene>
<evidence type="ECO:0000313" key="1">
    <source>
        <dbReference type="EMBL" id="KAB0267116.1"/>
    </source>
</evidence>
<dbReference type="OrthoDB" id="8017346at2"/>
<dbReference type="Proteomes" id="UP000325684">
    <property type="component" value="Unassembled WGS sequence"/>
</dbReference>
<name>A0A5N3PBI4_9HYPH</name>
<organism evidence="1 2">
    <name type="scientific">Microvirga brassicacearum</name>
    <dbReference type="NCBI Taxonomy" id="2580413"/>
    <lineage>
        <taxon>Bacteria</taxon>
        <taxon>Pseudomonadati</taxon>
        <taxon>Pseudomonadota</taxon>
        <taxon>Alphaproteobacteria</taxon>
        <taxon>Hyphomicrobiales</taxon>
        <taxon>Methylobacteriaceae</taxon>
        <taxon>Microvirga</taxon>
    </lineage>
</organism>
<evidence type="ECO:0000313" key="2">
    <source>
        <dbReference type="Proteomes" id="UP000325684"/>
    </source>
</evidence>
<keyword evidence="2" id="KW-1185">Reference proteome</keyword>
<dbReference type="RefSeq" id="WP_150944610.1">
    <property type="nucleotide sequence ID" value="NZ_VCMV01000014.1"/>
</dbReference>
<reference evidence="1 2" key="1">
    <citation type="journal article" date="2019" name="Microorganisms">
        <title>Genome Insights into the Novel Species Microvirga brassicacearum, a Rapeseed Endophyte with Biotechnological Potential.</title>
        <authorList>
            <person name="Jimenez-Gomez A."/>
            <person name="Saati-Santamaria Z."/>
            <person name="Igual J.M."/>
            <person name="Rivas R."/>
            <person name="Mateos P.F."/>
            <person name="Garcia-Fraile P."/>
        </authorList>
    </citation>
    <scope>NUCLEOTIDE SEQUENCE [LARGE SCALE GENOMIC DNA]</scope>
    <source>
        <strain evidence="1 2">CDVBN77</strain>
    </source>
</reference>
<sequence>MIPCEFNKPAADGTGHIENALDQALQETFPASDAINLHQWNEMEAVEKMRAEREARLRNASSVDRAARYSRGPTAFSA</sequence>
<protein>
    <submittedName>
        <fullName evidence="1">Uncharacterized protein</fullName>
    </submittedName>
</protein>
<dbReference type="AlphaFoldDB" id="A0A5N3PBI4"/>
<accession>A0A5N3PBI4</accession>
<dbReference type="EMBL" id="VCMV01000014">
    <property type="protein sequence ID" value="KAB0267116.1"/>
    <property type="molecule type" value="Genomic_DNA"/>
</dbReference>
<proteinExistence type="predicted"/>
<comment type="caution">
    <text evidence="1">The sequence shown here is derived from an EMBL/GenBank/DDBJ whole genome shotgun (WGS) entry which is preliminary data.</text>
</comment>